<comment type="subunit">
    <text evidence="12">Homodimer.</text>
</comment>
<name>A0A5B8MIT1_9CHLO</name>
<comment type="function">
    <text evidence="12">Catalyzes the phosphorylation of ribose at O-5 in a reaction requiring ATP and magnesium. The resulting D-ribose-5-phosphate can then be used either for sythesis of nucleotides, histidine, and tryptophan, or as a component of the pentose phosphate pathway.</text>
</comment>
<dbReference type="InterPro" id="IPR011877">
    <property type="entry name" value="Ribokinase"/>
</dbReference>
<feature type="active site" description="Proton acceptor" evidence="12">
    <location>
        <position position="272"/>
    </location>
</feature>
<evidence type="ECO:0000256" key="11">
    <source>
        <dbReference type="ARBA" id="ARBA00023277"/>
    </source>
</evidence>
<dbReference type="GO" id="GO:0046872">
    <property type="term" value="F:metal ion binding"/>
    <property type="evidence" value="ECO:0007669"/>
    <property type="project" value="UniProtKB-KW"/>
</dbReference>
<keyword evidence="10 12" id="KW-0630">Potassium</keyword>
<keyword evidence="12" id="KW-0539">Nucleus</keyword>
<comment type="activity regulation">
    <text evidence="12">Activated by a monovalent cation that binds near, but not in, the active site. The most likely occupant of the site in vivo is potassium. Ion binding induces a conformational change that may alter substrate affinity.</text>
</comment>
<evidence type="ECO:0000256" key="8">
    <source>
        <dbReference type="ARBA" id="ARBA00022840"/>
    </source>
</evidence>
<feature type="binding site" evidence="12">
    <location>
        <position position="311"/>
    </location>
    <ligand>
        <name>K(+)</name>
        <dbReference type="ChEBI" id="CHEBI:29103"/>
    </ligand>
</feature>
<dbReference type="GO" id="GO:0019303">
    <property type="term" value="P:D-ribose catabolic process"/>
    <property type="evidence" value="ECO:0007669"/>
    <property type="project" value="UniProtKB-UniRule"/>
</dbReference>
<evidence type="ECO:0000313" key="14">
    <source>
        <dbReference type="EMBL" id="QDZ19290.1"/>
    </source>
</evidence>
<dbReference type="PANTHER" id="PTHR10584">
    <property type="entry name" value="SUGAR KINASE"/>
    <property type="match status" value="1"/>
</dbReference>
<keyword evidence="12" id="KW-0963">Cytoplasm</keyword>
<dbReference type="AlphaFoldDB" id="A0A5B8MIT1"/>
<keyword evidence="7 12" id="KW-0418">Kinase</keyword>
<dbReference type="PRINTS" id="PR00990">
    <property type="entry name" value="RIBOKINASE"/>
</dbReference>
<reference evidence="14 15" key="1">
    <citation type="submission" date="2018-07" db="EMBL/GenBank/DDBJ databases">
        <title>The complete nuclear genome of the prasinophyte Chloropicon primus (CCMP1205).</title>
        <authorList>
            <person name="Pombert J.-F."/>
            <person name="Otis C."/>
            <person name="Turmel M."/>
            <person name="Lemieux C."/>
        </authorList>
    </citation>
    <scope>NUCLEOTIDE SEQUENCE [LARGE SCALE GENOMIC DNA]</scope>
    <source>
        <strain evidence="14 15">CCMP1205</strain>
    </source>
</reference>
<evidence type="ECO:0000256" key="9">
    <source>
        <dbReference type="ARBA" id="ARBA00022842"/>
    </source>
</evidence>
<feature type="binding site" evidence="12">
    <location>
        <position position="272"/>
    </location>
    <ligand>
        <name>substrate</name>
    </ligand>
</feature>
<dbReference type="GO" id="GO:0005524">
    <property type="term" value="F:ATP binding"/>
    <property type="evidence" value="ECO:0007669"/>
    <property type="project" value="UniProtKB-UniRule"/>
</dbReference>
<dbReference type="InterPro" id="IPR029056">
    <property type="entry name" value="Ribokinase-like"/>
</dbReference>
<dbReference type="UniPathway" id="UPA00916">
    <property type="reaction ID" value="UER00889"/>
</dbReference>
<dbReference type="InterPro" id="IPR002173">
    <property type="entry name" value="Carboh/pur_kinase_PfkB_CS"/>
</dbReference>
<evidence type="ECO:0000259" key="13">
    <source>
        <dbReference type="Pfam" id="PF00294"/>
    </source>
</evidence>
<dbReference type="GO" id="GO:0004747">
    <property type="term" value="F:ribokinase activity"/>
    <property type="evidence" value="ECO:0007669"/>
    <property type="project" value="UniProtKB-UniRule"/>
</dbReference>
<gene>
    <name evidence="14" type="ORF">A3770_02p18080</name>
</gene>
<evidence type="ECO:0000256" key="4">
    <source>
        <dbReference type="ARBA" id="ARBA00022679"/>
    </source>
</evidence>
<sequence length="323" mass="33255">MIAGAAAKIGPGIASLGEMKPLVVVGSANADFVLSVDRLPCPGETVSASASDLFPGGKGANQAAAAARLGHETIFIGQRGADANGDFLRDALVESGVKVHRLKTVPSCSTGSAYIFLQPSGENSIVILGGANQKGWELAGEDEEAISAAGAVLLQREIPEHVNLAVSEVAKRHGVPVILDAGGVDAPLDEKILRNLSVLSPNETELARLTGMPTGTDGEMMKAAQSLLSLDVGKVLIKLGSRGSVMVSKEGPEIKQRALPVDKVADTTGAGDCFTAAFAVGYVQGWPLERCMLFASQAASLCIQKKGAMVSLPFANEMPLQGA</sequence>
<keyword evidence="11 12" id="KW-0119">Carbohydrate metabolism</keyword>
<protein>
    <recommendedName>
        <fullName evidence="3 12">Ribokinase</fullName>
        <shortName evidence="12">RK</shortName>
        <ecNumber evidence="2 12">2.7.1.15</ecNumber>
    </recommendedName>
</protein>
<evidence type="ECO:0000256" key="3">
    <source>
        <dbReference type="ARBA" id="ARBA00016943"/>
    </source>
</evidence>
<keyword evidence="5 12" id="KW-0479">Metal-binding</keyword>
<comment type="cofactor">
    <cofactor evidence="12">
        <name>Mg(2+)</name>
        <dbReference type="ChEBI" id="CHEBI:18420"/>
    </cofactor>
    <text evidence="12">Requires a divalent cation, most likely magnesium in vivo, as an electrophilic catalyst to aid phosphoryl group transfer. It is the chelate of the metal and the nucleotide that is the actual substrate.</text>
</comment>
<keyword evidence="6 12" id="KW-0547">Nucleotide-binding</keyword>
<feature type="binding site" evidence="12">
    <location>
        <position position="157"/>
    </location>
    <ligand>
        <name>substrate</name>
    </ligand>
</feature>
<dbReference type="GO" id="GO:0005634">
    <property type="term" value="C:nucleus"/>
    <property type="evidence" value="ECO:0007669"/>
    <property type="project" value="UniProtKB-SubCell"/>
</dbReference>
<evidence type="ECO:0000256" key="1">
    <source>
        <dbReference type="ARBA" id="ARBA00005380"/>
    </source>
</evidence>
<proteinExistence type="inferred from homology"/>
<dbReference type="EMBL" id="CP031035">
    <property type="protein sequence ID" value="QDZ19290.1"/>
    <property type="molecule type" value="Genomic_DNA"/>
</dbReference>
<feature type="binding site" evidence="12">
    <location>
        <begin position="57"/>
        <end position="61"/>
    </location>
    <ligand>
        <name>substrate</name>
    </ligand>
</feature>
<dbReference type="PANTHER" id="PTHR10584:SF166">
    <property type="entry name" value="RIBOKINASE"/>
    <property type="match status" value="1"/>
</dbReference>
<feature type="binding site" evidence="12">
    <location>
        <position position="302"/>
    </location>
    <ligand>
        <name>K(+)</name>
        <dbReference type="ChEBI" id="CHEBI:29103"/>
    </ligand>
</feature>
<keyword evidence="8 12" id="KW-0067">ATP-binding</keyword>
<dbReference type="CDD" id="cd01174">
    <property type="entry name" value="ribokinase"/>
    <property type="match status" value="1"/>
</dbReference>
<evidence type="ECO:0000313" key="15">
    <source>
        <dbReference type="Proteomes" id="UP000316726"/>
    </source>
</evidence>
<feature type="binding site" evidence="12">
    <location>
        <position position="307"/>
    </location>
    <ligand>
        <name>K(+)</name>
        <dbReference type="ChEBI" id="CHEBI:29103"/>
    </ligand>
</feature>
<keyword evidence="15" id="KW-1185">Reference proteome</keyword>
<dbReference type="HAMAP" id="MF_01987">
    <property type="entry name" value="Ribokinase"/>
    <property type="match status" value="1"/>
</dbReference>
<evidence type="ECO:0000256" key="7">
    <source>
        <dbReference type="ARBA" id="ARBA00022777"/>
    </source>
</evidence>
<dbReference type="OrthoDB" id="415590at2759"/>
<dbReference type="SUPFAM" id="SSF53613">
    <property type="entry name" value="Ribokinase-like"/>
    <property type="match status" value="1"/>
</dbReference>
<evidence type="ECO:0000256" key="12">
    <source>
        <dbReference type="HAMAP-Rule" id="MF_03215"/>
    </source>
</evidence>
<comment type="caution">
    <text evidence="12">Lacks conserved residue(s) required for the propagation of feature annotation.</text>
</comment>
<dbReference type="InterPro" id="IPR002139">
    <property type="entry name" value="Ribo/fructo_kinase"/>
</dbReference>
<feature type="binding site" evidence="12">
    <location>
        <position position="305"/>
    </location>
    <ligand>
        <name>K(+)</name>
        <dbReference type="ChEBI" id="CHEBI:29103"/>
    </ligand>
</feature>
<evidence type="ECO:0000256" key="5">
    <source>
        <dbReference type="ARBA" id="ARBA00022723"/>
    </source>
</evidence>
<feature type="binding site" evidence="12">
    <location>
        <begin position="238"/>
        <end position="243"/>
    </location>
    <ligand>
        <name>ATP</name>
        <dbReference type="ChEBI" id="CHEBI:30616"/>
    </ligand>
</feature>
<dbReference type="Gene3D" id="3.40.1190.20">
    <property type="match status" value="1"/>
</dbReference>
<dbReference type="Proteomes" id="UP000316726">
    <property type="component" value="Chromosome 2"/>
</dbReference>
<feature type="binding site" evidence="12">
    <location>
        <position position="202"/>
    </location>
    <ligand>
        <name>ATP</name>
        <dbReference type="ChEBI" id="CHEBI:30616"/>
    </ligand>
</feature>
<feature type="binding site" evidence="12">
    <location>
        <position position="266"/>
    </location>
    <ligand>
        <name>K(+)</name>
        <dbReference type="ChEBI" id="CHEBI:29103"/>
    </ligand>
</feature>
<comment type="pathway">
    <text evidence="12">Carbohydrate metabolism; D-ribose degradation; D-ribose 5-phosphate from beta-D-ribopyranose: step 2/2.</text>
</comment>
<dbReference type="STRING" id="1764295.A0A5B8MIT1"/>
<keyword evidence="4 12" id="KW-0808">Transferase</keyword>
<evidence type="ECO:0000256" key="10">
    <source>
        <dbReference type="ARBA" id="ARBA00022958"/>
    </source>
</evidence>
<dbReference type="InterPro" id="IPR011611">
    <property type="entry name" value="PfkB_dom"/>
</dbReference>
<comment type="similarity">
    <text evidence="12">Belongs to the carbohydrate kinase PfkB family. Ribokinase subfamily.</text>
</comment>
<comment type="similarity">
    <text evidence="1">Belongs to the carbohydrate kinase pfkB family.</text>
</comment>
<organism evidence="14 15">
    <name type="scientific">Chloropicon primus</name>
    <dbReference type="NCBI Taxonomy" id="1764295"/>
    <lineage>
        <taxon>Eukaryota</taxon>
        <taxon>Viridiplantae</taxon>
        <taxon>Chlorophyta</taxon>
        <taxon>Chloropicophyceae</taxon>
        <taxon>Chloropicales</taxon>
        <taxon>Chloropicaceae</taxon>
        <taxon>Chloropicon</taxon>
    </lineage>
</organism>
<comment type="subcellular location">
    <subcellularLocation>
        <location evidence="12">Cytoplasm</location>
    </subcellularLocation>
    <subcellularLocation>
        <location evidence="12">Nucleus</location>
    </subcellularLocation>
</comment>
<feature type="binding site" evidence="12">
    <location>
        <begin position="271"/>
        <end position="272"/>
    </location>
    <ligand>
        <name>ATP</name>
        <dbReference type="ChEBI" id="CHEBI:30616"/>
    </ligand>
</feature>
<evidence type="ECO:0000256" key="2">
    <source>
        <dbReference type="ARBA" id="ARBA00012035"/>
    </source>
</evidence>
<keyword evidence="9 12" id="KW-0460">Magnesium</keyword>
<dbReference type="PROSITE" id="PS00584">
    <property type="entry name" value="PFKB_KINASES_2"/>
    <property type="match status" value="1"/>
</dbReference>
<dbReference type="Pfam" id="PF00294">
    <property type="entry name" value="PfkB"/>
    <property type="match status" value="1"/>
</dbReference>
<comment type="catalytic activity">
    <reaction evidence="12">
        <text>D-ribose + ATP = D-ribose 5-phosphate + ADP + H(+)</text>
        <dbReference type="Rhea" id="RHEA:13697"/>
        <dbReference type="ChEBI" id="CHEBI:15378"/>
        <dbReference type="ChEBI" id="CHEBI:30616"/>
        <dbReference type="ChEBI" id="CHEBI:47013"/>
        <dbReference type="ChEBI" id="CHEBI:78346"/>
        <dbReference type="ChEBI" id="CHEBI:456216"/>
        <dbReference type="EC" id="2.7.1.15"/>
    </reaction>
</comment>
<dbReference type="EC" id="2.7.1.15" evidence="2 12"/>
<feature type="domain" description="Carbohydrate kinase PfkB" evidence="13">
    <location>
        <begin position="20"/>
        <end position="313"/>
    </location>
</feature>
<feature type="binding site" evidence="12">
    <location>
        <position position="268"/>
    </location>
    <ligand>
        <name>K(+)</name>
        <dbReference type="ChEBI" id="CHEBI:29103"/>
    </ligand>
</feature>
<dbReference type="GO" id="GO:0005737">
    <property type="term" value="C:cytoplasm"/>
    <property type="evidence" value="ECO:0007669"/>
    <property type="project" value="UniProtKB-SubCell"/>
</dbReference>
<evidence type="ECO:0000256" key="6">
    <source>
        <dbReference type="ARBA" id="ARBA00022741"/>
    </source>
</evidence>
<feature type="binding site" evidence="12">
    <location>
        <begin position="29"/>
        <end position="31"/>
    </location>
    <ligand>
        <name>substrate</name>
    </ligand>
</feature>
<accession>A0A5B8MIT1</accession>